<keyword evidence="4" id="KW-0813">Transport</keyword>
<evidence type="ECO:0000256" key="8">
    <source>
        <dbReference type="ARBA" id="ARBA00023136"/>
    </source>
</evidence>
<dbReference type="Proteomes" id="UP000295184">
    <property type="component" value="Unassembled WGS sequence"/>
</dbReference>
<keyword evidence="6 10" id="KW-0812">Transmembrane</keyword>
<dbReference type="GO" id="GO:0042910">
    <property type="term" value="F:xenobiotic transmembrane transporter activity"/>
    <property type="evidence" value="ECO:0007669"/>
    <property type="project" value="InterPro"/>
</dbReference>
<evidence type="ECO:0000256" key="3">
    <source>
        <dbReference type="ARBA" id="ARBA00022106"/>
    </source>
</evidence>
<keyword evidence="8 10" id="KW-0472">Membrane</keyword>
<dbReference type="Pfam" id="PF01554">
    <property type="entry name" value="MatE"/>
    <property type="match status" value="2"/>
</dbReference>
<dbReference type="RefSeq" id="WP_197410505.1">
    <property type="nucleotide sequence ID" value="NZ_CABKVM010000017.1"/>
</dbReference>
<feature type="transmembrane region" description="Helical" evidence="10">
    <location>
        <begin position="56"/>
        <end position="79"/>
    </location>
</feature>
<dbReference type="GO" id="GO:0015297">
    <property type="term" value="F:antiporter activity"/>
    <property type="evidence" value="ECO:0007669"/>
    <property type="project" value="InterPro"/>
</dbReference>
<feature type="transmembrane region" description="Helical" evidence="10">
    <location>
        <begin position="172"/>
        <end position="195"/>
    </location>
</feature>
<dbReference type="STRING" id="1650663.GCA_001486665_02013"/>
<dbReference type="EMBL" id="SLUM01000019">
    <property type="protein sequence ID" value="TCL54941.1"/>
    <property type="molecule type" value="Genomic_DNA"/>
</dbReference>
<feature type="transmembrane region" description="Helical" evidence="10">
    <location>
        <begin position="434"/>
        <end position="451"/>
    </location>
</feature>
<name>A0A4R1QPV1_9FIRM</name>
<dbReference type="InterPro" id="IPR048279">
    <property type="entry name" value="MdtK-like"/>
</dbReference>
<feature type="transmembrane region" description="Helical" evidence="10">
    <location>
        <begin position="409"/>
        <end position="428"/>
    </location>
</feature>
<proteinExistence type="inferred from homology"/>
<dbReference type="InterPro" id="IPR002528">
    <property type="entry name" value="MATE_fam"/>
</dbReference>
<reference evidence="11 12" key="1">
    <citation type="submission" date="2019-03" db="EMBL/GenBank/DDBJ databases">
        <title>Genomic Encyclopedia of Type Strains, Phase IV (KMG-IV): sequencing the most valuable type-strain genomes for metagenomic binning, comparative biology and taxonomic classification.</title>
        <authorList>
            <person name="Goeker M."/>
        </authorList>
    </citation>
    <scope>NUCLEOTIDE SEQUENCE [LARGE SCALE GENOMIC DNA]</scope>
    <source>
        <strain evidence="11 12">DSM 100451</strain>
    </source>
</reference>
<evidence type="ECO:0000256" key="4">
    <source>
        <dbReference type="ARBA" id="ARBA00022448"/>
    </source>
</evidence>
<protein>
    <recommendedName>
        <fullName evidence="3">Multidrug export protein MepA</fullName>
    </recommendedName>
</protein>
<feature type="transmembrane region" description="Helical" evidence="10">
    <location>
        <begin position="23"/>
        <end position="44"/>
    </location>
</feature>
<dbReference type="InterPro" id="IPR051327">
    <property type="entry name" value="MATE_MepA_subfamily"/>
</dbReference>
<gene>
    <name evidence="11" type="ORF">EDD77_11966</name>
</gene>
<evidence type="ECO:0000313" key="12">
    <source>
        <dbReference type="Proteomes" id="UP000295184"/>
    </source>
</evidence>
<dbReference type="InterPro" id="IPR045070">
    <property type="entry name" value="MATE_MepA-like"/>
</dbReference>
<evidence type="ECO:0000256" key="5">
    <source>
        <dbReference type="ARBA" id="ARBA00022475"/>
    </source>
</evidence>
<keyword evidence="9" id="KW-0046">Antibiotic resistance</keyword>
<feature type="transmembrane region" description="Helical" evidence="10">
    <location>
        <begin position="201"/>
        <end position="220"/>
    </location>
</feature>
<organism evidence="11 12">
    <name type="scientific">Allofournierella massiliensis</name>
    <dbReference type="NCBI Taxonomy" id="1650663"/>
    <lineage>
        <taxon>Bacteria</taxon>
        <taxon>Bacillati</taxon>
        <taxon>Bacillota</taxon>
        <taxon>Clostridia</taxon>
        <taxon>Eubacteriales</taxon>
        <taxon>Oscillospiraceae</taxon>
        <taxon>Allofournierella</taxon>
    </lineage>
</organism>
<dbReference type="PANTHER" id="PTHR43823">
    <property type="entry name" value="SPORULATION PROTEIN YKVU"/>
    <property type="match status" value="1"/>
</dbReference>
<dbReference type="GO" id="GO:0005886">
    <property type="term" value="C:plasma membrane"/>
    <property type="evidence" value="ECO:0007669"/>
    <property type="project" value="UniProtKB-SubCell"/>
</dbReference>
<evidence type="ECO:0000256" key="2">
    <source>
        <dbReference type="ARBA" id="ARBA00008417"/>
    </source>
</evidence>
<keyword evidence="5" id="KW-1003">Cell membrane</keyword>
<comment type="similarity">
    <text evidence="2">Belongs to the multi antimicrobial extrusion (MATE) (TC 2.A.66.1) family. MepA subfamily.</text>
</comment>
<feature type="transmembrane region" description="Helical" evidence="10">
    <location>
        <begin position="256"/>
        <end position="274"/>
    </location>
</feature>
<feature type="transmembrane region" description="Helical" evidence="10">
    <location>
        <begin position="324"/>
        <end position="346"/>
    </location>
</feature>
<comment type="subcellular location">
    <subcellularLocation>
        <location evidence="1">Cell membrane</location>
        <topology evidence="1">Multi-pass membrane protein</topology>
    </subcellularLocation>
</comment>
<evidence type="ECO:0000256" key="6">
    <source>
        <dbReference type="ARBA" id="ARBA00022692"/>
    </source>
</evidence>
<feature type="transmembrane region" description="Helical" evidence="10">
    <location>
        <begin position="100"/>
        <end position="123"/>
    </location>
</feature>
<feature type="transmembrane region" description="Helical" evidence="10">
    <location>
        <begin position="366"/>
        <end position="388"/>
    </location>
</feature>
<evidence type="ECO:0000256" key="7">
    <source>
        <dbReference type="ARBA" id="ARBA00022989"/>
    </source>
</evidence>
<accession>A0A4R1QPV1</accession>
<dbReference type="PANTHER" id="PTHR43823:SF3">
    <property type="entry name" value="MULTIDRUG EXPORT PROTEIN MEPA"/>
    <property type="match status" value="1"/>
</dbReference>
<dbReference type="CDD" id="cd13143">
    <property type="entry name" value="MATE_MepA_like"/>
    <property type="match status" value="1"/>
</dbReference>
<feature type="transmembrane region" description="Helical" evidence="10">
    <location>
        <begin position="280"/>
        <end position="303"/>
    </location>
</feature>
<feature type="transmembrane region" description="Helical" evidence="10">
    <location>
        <begin position="143"/>
        <end position="160"/>
    </location>
</feature>
<evidence type="ECO:0000256" key="9">
    <source>
        <dbReference type="ARBA" id="ARBA00023251"/>
    </source>
</evidence>
<dbReference type="AlphaFoldDB" id="A0A4R1QPV1"/>
<keyword evidence="7 10" id="KW-1133">Transmembrane helix</keyword>
<evidence type="ECO:0000256" key="10">
    <source>
        <dbReference type="SAM" id="Phobius"/>
    </source>
</evidence>
<dbReference type="GO" id="GO:0046677">
    <property type="term" value="P:response to antibiotic"/>
    <property type="evidence" value="ECO:0007669"/>
    <property type="project" value="UniProtKB-KW"/>
</dbReference>
<dbReference type="PIRSF" id="PIRSF006603">
    <property type="entry name" value="DinF"/>
    <property type="match status" value="1"/>
</dbReference>
<comment type="caution">
    <text evidence="11">The sequence shown here is derived from an EMBL/GenBank/DDBJ whole genome shotgun (WGS) entry which is preliminary data.</text>
</comment>
<sequence length="458" mass="49591">MKITRMDPEQKVRYLTTEPIPKLVRELSIPTMVSMMVTAFYNMADTAFVGRLDNQSTAAVGVAFSAMAMIQAISFLFGHGSGNYISRQLGARNYEDARRMAATSFFTAFASGVVLGILGILFVTPLSRLLGSTPTILPYTVRYLRVIFVGTPFIMCSFVLNNHLRFQGNASVAMIGIVTGAVANVLLDPLLIFGLSMGVEGAALSTVISQIMSFVLLWGLHRKRAVVQVHWHQMSLKRRYLEGILKGGIPSMFRQGLGSLATVLLNLAAGYYGGTMADQAIAAMGVVGRITAFANSALIGFGQGFQPICGTNYGAGCYKRVREAFFFCLKLGSGTLAVFSVLGILFAHPLMLLFRNDEQVARIGALALRAQCLVLVLSVWIILCSMLLQTIGMAAKASVVASARQGIMFVPMILLLPWLFGLAGVQFAQMAADILSFALTLPIGWSVLEQLREDRPKA</sequence>
<evidence type="ECO:0000256" key="1">
    <source>
        <dbReference type="ARBA" id="ARBA00004651"/>
    </source>
</evidence>
<dbReference type="NCBIfam" id="TIGR00797">
    <property type="entry name" value="matE"/>
    <property type="match status" value="1"/>
</dbReference>
<evidence type="ECO:0000313" key="11">
    <source>
        <dbReference type="EMBL" id="TCL54941.1"/>
    </source>
</evidence>